<name>A0A8E2EK91_9PEZI</name>
<dbReference type="Proteomes" id="UP000250266">
    <property type="component" value="Unassembled WGS sequence"/>
</dbReference>
<accession>A0A8E2EK91</accession>
<organism evidence="2 3">
    <name type="scientific">Lepidopterella palustris CBS 459.81</name>
    <dbReference type="NCBI Taxonomy" id="1314670"/>
    <lineage>
        <taxon>Eukaryota</taxon>
        <taxon>Fungi</taxon>
        <taxon>Dikarya</taxon>
        <taxon>Ascomycota</taxon>
        <taxon>Pezizomycotina</taxon>
        <taxon>Dothideomycetes</taxon>
        <taxon>Pleosporomycetidae</taxon>
        <taxon>Mytilinidiales</taxon>
        <taxon>Argynnaceae</taxon>
        <taxon>Lepidopterella</taxon>
    </lineage>
</organism>
<gene>
    <name evidence="2" type="ORF">K432DRAFT_388464</name>
</gene>
<dbReference type="EMBL" id="KV744816">
    <property type="protein sequence ID" value="OCK85587.1"/>
    <property type="molecule type" value="Genomic_DNA"/>
</dbReference>
<sequence>MPQFHARLAVTVLHSRNAITYANYEVEILSLASDLHRLSNSERHKIMVYLVEEVLNYDGNVLLRELHQLVKPGRWVPSSSPHVGFRRRFEAHRLLCHEAVPSSIRTLQQCIDWMCLRRRRWLEVGDLDVSNKAMGMCLEEGGDCGERLEVMAANSWRGSCHAGPSKKTTATAAAGDRESWG</sequence>
<reference evidence="2 3" key="1">
    <citation type="journal article" date="2016" name="Nat. Commun.">
        <title>Ectomycorrhizal ecology is imprinted in the genome of the dominant symbiotic fungus Cenococcum geophilum.</title>
        <authorList>
            <consortium name="DOE Joint Genome Institute"/>
            <person name="Peter M."/>
            <person name="Kohler A."/>
            <person name="Ohm R.A."/>
            <person name="Kuo A."/>
            <person name="Krutzmann J."/>
            <person name="Morin E."/>
            <person name="Arend M."/>
            <person name="Barry K.W."/>
            <person name="Binder M."/>
            <person name="Choi C."/>
            <person name="Clum A."/>
            <person name="Copeland A."/>
            <person name="Grisel N."/>
            <person name="Haridas S."/>
            <person name="Kipfer T."/>
            <person name="LaButti K."/>
            <person name="Lindquist E."/>
            <person name="Lipzen A."/>
            <person name="Maire R."/>
            <person name="Meier B."/>
            <person name="Mihaltcheva S."/>
            <person name="Molinier V."/>
            <person name="Murat C."/>
            <person name="Poggeler S."/>
            <person name="Quandt C.A."/>
            <person name="Sperisen C."/>
            <person name="Tritt A."/>
            <person name="Tisserant E."/>
            <person name="Crous P.W."/>
            <person name="Henrissat B."/>
            <person name="Nehls U."/>
            <person name="Egli S."/>
            <person name="Spatafora J.W."/>
            <person name="Grigoriev I.V."/>
            <person name="Martin F.M."/>
        </authorList>
    </citation>
    <scope>NUCLEOTIDE SEQUENCE [LARGE SCALE GENOMIC DNA]</scope>
    <source>
        <strain evidence="2 3">CBS 459.81</strain>
    </source>
</reference>
<evidence type="ECO:0000313" key="2">
    <source>
        <dbReference type="EMBL" id="OCK85587.1"/>
    </source>
</evidence>
<protein>
    <submittedName>
        <fullName evidence="2">Uncharacterized protein</fullName>
    </submittedName>
</protein>
<evidence type="ECO:0000256" key="1">
    <source>
        <dbReference type="SAM" id="MobiDB-lite"/>
    </source>
</evidence>
<proteinExistence type="predicted"/>
<feature type="region of interest" description="Disordered" evidence="1">
    <location>
        <begin position="160"/>
        <end position="181"/>
    </location>
</feature>
<dbReference type="AlphaFoldDB" id="A0A8E2EK91"/>
<keyword evidence="3" id="KW-1185">Reference proteome</keyword>
<evidence type="ECO:0000313" key="3">
    <source>
        <dbReference type="Proteomes" id="UP000250266"/>
    </source>
</evidence>